<keyword evidence="7 10" id="KW-0408">Iron</keyword>
<dbReference type="EMBL" id="CP021376">
    <property type="protein sequence ID" value="ART81088.1"/>
    <property type="molecule type" value="Genomic_DNA"/>
</dbReference>
<keyword evidence="4 10" id="KW-0479">Metal-binding</keyword>
<dbReference type="KEGG" id="ocm:CBP12_03515"/>
<dbReference type="GO" id="GO:0016614">
    <property type="term" value="F:oxidoreductase activity, acting on CH-OH group of donors"/>
    <property type="evidence" value="ECO:0007669"/>
    <property type="project" value="InterPro"/>
</dbReference>
<dbReference type="SUPFAM" id="SSF46626">
    <property type="entry name" value="Cytochrome c"/>
    <property type="match status" value="3"/>
</dbReference>
<evidence type="ECO:0000256" key="10">
    <source>
        <dbReference type="PIRSR" id="PIRSR000018-51"/>
    </source>
</evidence>
<feature type="binding site" description="covalent" evidence="9">
    <location>
        <position position="58"/>
    </location>
    <ligand>
        <name>heme c</name>
        <dbReference type="ChEBI" id="CHEBI:61717"/>
        <label>1</label>
    </ligand>
</feature>
<evidence type="ECO:0000256" key="5">
    <source>
        <dbReference type="ARBA" id="ARBA00022729"/>
    </source>
</evidence>
<evidence type="ECO:0000313" key="12">
    <source>
        <dbReference type="EMBL" id="ART81088.1"/>
    </source>
</evidence>
<feature type="domain" description="Cytochrome c" evidence="11">
    <location>
        <begin position="44"/>
        <end position="147"/>
    </location>
</feature>
<protein>
    <submittedName>
        <fullName evidence="12">Alcohol dehydrogenase</fullName>
    </submittedName>
</protein>
<feature type="binding site" description="covalent" evidence="9">
    <location>
        <position position="208"/>
    </location>
    <ligand>
        <name>heme c</name>
        <dbReference type="ChEBI" id="CHEBI:61717"/>
        <label>2</label>
    </ligand>
</feature>
<dbReference type="GO" id="GO:0005886">
    <property type="term" value="C:plasma membrane"/>
    <property type="evidence" value="ECO:0007669"/>
    <property type="project" value="UniProtKB-SubCell"/>
</dbReference>
<feature type="domain" description="Cytochrome c" evidence="11">
    <location>
        <begin position="190"/>
        <end position="305"/>
    </location>
</feature>
<keyword evidence="5" id="KW-0732">Signal</keyword>
<evidence type="ECO:0000256" key="1">
    <source>
        <dbReference type="ARBA" id="ARBA00004236"/>
    </source>
</evidence>
<evidence type="ECO:0000256" key="8">
    <source>
        <dbReference type="ARBA" id="ARBA00023136"/>
    </source>
</evidence>
<evidence type="ECO:0000256" key="9">
    <source>
        <dbReference type="PIRSR" id="PIRSR000018-50"/>
    </source>
</evidence>
<dbReference type="OrthoDB" id="9811281at2"/>
<evidence type="ECO:0000256" key="4">
    <source>
        <dbReference type="ARBA" id="ARBA00022723"/>
    </source>
</evidence>
<dbReference type="Pfam" id="PF00034">
    <property type="entry name" value="Cytochrom_C"/>
    <property type="match status" value="2"/>
</dbReference>
<dbReference type="PIRSF" id="PIRSF000018">
    <property type="entry name" value="Mb_ADH_cyt_c"/>
    <property type="match status" value="1"/>
</dbReference>
<comment type="subcellular location">
    <subcellularLocation>
        <location evidence="1">Cell membrane</location>
    </subcellularLocation>
</comment>
<dbReference type="PROSITE" id="PS51007">
    <property type="entry name" value="CYTC"/>
    <property type="match status" value="3"/>
</dbReference>
<keyword evidence="13" id="KW-1185">Reference proteome</keyword>
<dbReference type="Gene3D" id="1.10.760.10">
    <property type="entry name" value="Cytochrome c-like domain"/>
    <property type="match status" value="2"/>
</dbReference>
<sequence>MQKALSLAAMLVIVGSGVGGIGAHFLSKHRGQDLALTEHTATSASIAKGAYIARTADCVACHTRPGGQPYAGGLAMQTPLGAIYSTNITPDFDTGIGHYSLADFNRAVKHGVTPDNRPLYPAMPYPSYAIIPDEDIRDLYAYFMHAVAPVTQANGESTIPWPLNMRWPMSWWQLIFAPQRDFIVDARLSEQDNRGAYLVEGPGHCGACHTPRGLAYQEKAMSLATGDNSDFLAGAVIDGWRAKSLRGEARGLASWSHEELALFFKTGRTDTVAAFGAMAEVIEHSTRYMKDEDISAMASYLKQLPPAKNKILNFAPKPDTTTALLREGKSLDEGATLYVEHCQVCHRADGKGIPRIFPALAGNSAVFAKNPQSVIQITFEGGLMPSNEYDLMDFAMPAFNHLTNQELVSVMNFIRNGWQNQAPMVTSKQVSHIRDFLHNKSPNLPSDQPITLVQGGSHE</sequence>
<dbReference type="InterPro" id="IPR036909">
    <property type="entry name" value="Cyt_c-like_dom_sf"/>
</dbReference>
<dbReference type="GO" id="GO:0009055">
    <property type="term" value="F:electron transfer activity"/>
    <property type="evidence" value="ECO:0007669"/>
    <property type="project" value="InterPro"/>
</dbReference>
<evidence type="ECO:0000259" key="11">
    <source>
        <dbReference type="PROSITE" id="PS51007"/>
    </source>
</evidence>
<reference evidence="13" key="1">
    <citation type="submission" date="2017-05" db="EMBL/GenBank/DDBJ databases">
        <authorList>
            <person name="Sung H."/>
        </authorList>
    </citation>
    <scope>NUCLEOTIDE SEQUENCE [LARGE SCALE GENOMIC DNA]</scope>
    <source>
        <strain evidence="13">AMac2203</strain>
    </source>
</reference>
<dbReference type="InterPro" id="IPR014353">
    <property type="entry name" value="Membr-bd_ADH_cyt_c"/>
</dbReference>
<evidence type="ECO:0000256" key="2">
    <source>
        <dbReference type="ARBA" id="ARBA00022475"/>
    </source>
</evidence>
<dbReference type="Proteomes" id="UP000243793">
    <property type="component" value="Chromosome"/>
</dbReference>
<keyword evidence="3 9" id="KW-0349">Heme</keyword>
<evidence type="ECO:0000256" key="6">
    <source>
        <dbReference type="ARBA" id="ARBA00022737"/>
    </source>
</evidence>
<keyword evidence="2" id="KW-1003">Cell membrane</keyword>
<dbReference type="AlphaFoldDB" id="A0A1Y0D0H9"/>
<evidence type="ECO:0000313" key="13">
    <source>
        <dbReference type="Proteomes" id="UP000243793"/>
    </source>
</evidence>
<feature type="binding site" description="covalent" evidence="9">
    <location>
        <position position="345"/>
    </location>
    <ligand>
        <name>heme c</name>
        <dbReference type="ChEBI" id="CHEBI:61717"/>
        <label>3</label>
    </ligand>
</feature>
<organism evidence="12 13">
    <name type="scientific">Oceanisphaera avium</name>
    <dbReference type="NCBI Taxonomy" id="1903694"/>
    <lineage>
        <taxon>Bacteria</taxon>
        <taxon>Pseudomonadati</taxon>
        <taxon>Pseudomonadota</taxon>
        <taxon>Gammaproteobacteria</taxon>
        <taxon>Aeromonadales</taxon>
        <taxon>Aeromonadaceae</taxon>
        <taxon>Oceanisphaera</taxon>
    </lineage>
</organism>
<evidence type="ECO:0000256" key="7">
    <source>
        <dbReference type="ARBA" id="ARBA00023004"/>
    </source>
</evidence>
<feature type="domain" description="Cytochrome c" evidence="11">
    <location>
        <begin position="329"/>
        <end position="418"/>
    </location>
</feature>
<feature type="binding site" description="covalent" evidence="9">
    <location>
        <position position="61"/>
    </location>
    <ligand>
        <name>heme c</name>
        <dbReference type="ChEBI" id="CHEBI:61717"/>
        <label>1</label>
    </ligand>
</feature>
<feature type="binding site" description="covalent" evidence="9">
    <location>
        <position position="205"/>
    </location>
    <ligand>
        <name>heme c</name>
        <dbReference type="ChEBI" id="CHEBI:61717"/>
        <label>2</label>
    </ligand>
</feature>
<evidence type="ECO:0000256" key="3">
    <source>
        <dbReference type="ARBA" id="ARBA00022617"/>
    </source>
</evidence>
<dbReference type="PANTHER" id="PTHR35008:SF8">
    <property type="entry name" value="ALCOHOL DEHYDROGENASE CYTOCHROME C SUBUNIT"/>
    <property type="match status" value="1"/>
</dbReference>
<dbReference type="GO" id="GO:0020037">
    <property type="term" value="F:heme binding"/>
    <property type="evidence" value="ECO:0007669"/>
    <property type="project" value="InterPro"/>
</dbReference>
<feature type="binding site" description="axial binding residue" evidence="10">
    <location>
        <position position="209"/>
    </location>
    <ligand>
        <name>heme c</name>
        <dbReference type="ChEBI" id="CHEBI:61717"/>
        <label>2</label>
    </ligand>
    <ligandPart>
        <name>Fe</name>
        <dbReference type="ChEBI" id="CHEBI:18248"/>
    </ligandPart>
</feature>
<name>A0A1Y0D0H9_9GAMM</name>
<dbReference type="PANTHER" id="PTHR35008">
    <property type="entry name" value="BLL4482 PROTEIN-RELATED"/>
    <property type="match status" value="1"/>
</dbReference>
<keyword evidence="8" id="KW-0472">Membrane</keyword>
<proteinExistence type="predicted"/>
<accession>A0A1Y0D0H9</accession>
<dbReference type="InterPro" id="IPR009056">
    <property type="entry name" value="Cyt_c-like_dom"/>
</dbReference>
<comment type="cofactor">
    <cofactor evidence="9">
        <name>heme c</name>
        <dbReference type="ChEBI" id="CHEBI:61717"/>
    </cofactor>
    <text evidence="9">Binds 3 heme c groups covalently per subunit.</text>
</comment>
<feature type="binding site" description="axial binding residue" evidence="10">
    <location>
        <position position="346"/>
    </location>
    <ligand>
        <name>heme c</name>
        <dbReference type="ChEBI" id="CHEBI:61717"/>
        <label>3</label>
    </ligand>
    <ligandPart>
        <name>Fe</name>
        <dbReference type="ChEBI" id="CHEBI:18248"/>
    </ligandPart>
</feature>
<feature type="binding site" description="axial binding residue" evidence="10">
    <location>
        <position position="62"/>
    </location>
    <ligand>
        <name>heme c</name>
        <dbReference type="ChEBI" id="CHEBI:61717"/>
        <label>1</label>
    </ligand>
    <ligandPart>
        <name>Fe</name>
        <dbReference type="ChEBI" id="CHEBI:18248"/>
    </ligandPart>
</feature>
<dbReference type="InterPro" id="IPR051459">
    <property type="entry name" value="Cytochrome_c-type_DH"/>
</dbReference>
<gene>
    <name evidence="12" type="ORF">CBP12_03515</name>
</gene>
<keyword evidence="6" id="KW-0677">Repeat</keyword>
<dbReference type="GO" id="GO:0005506">
    <property type="term" value="F:iron ion binding"/>
    <property type="evidence" value="ECO:0007669"/>
    <property type="project" value="InterPro"/>
</dbReference>
<feature type="binding site" description="covalent" evidence="9">
    <location>
        <position position="342"/>
    </location>
    <ligand>
        <name>heme c</name>
        <dbReference type="ChEBI" id="CHEBI:61717"/>
        <label>3</label>
    </ligand>
</feature>